<dbReference type="OrthoDB" id="5297131at2759"/>
<organism evidence="1 2">
    <name type="scientific">Lasallia pustulata</name>
    <dbReference type="NCBI Taxonomy" id="136370"/>
    <lineage>
        <taxon>Eukaryota</taxon>
        <taxon>Fungi</taxon>
        <taxon>Dikarya</taxon>
        <taxon>Ascomycota</taxon>
        <taxon>Pezizomycotina</taxon>
        <taxon>Lecanoromycetes</taxon>
        <taxon>OSLEUM clade</taxon>
        <taxon>Umbilicariomycetidae</taxon>
        <taxon>Umbilicariales</taxon>
        <taxon>Umbilicariaceae</taxon>
        <taxon>Lasallia</taxon>
    </lineage>
</organism>
<protein>
    <submittedName>
        <fullName evidence="1">Uncharacterized protein</fullName>
    </submittedName>
</protein>
<comment type="caution">
    <text evidence="1">The sequence shown here is derived from an EMBL/GenBank/DDBJ whole genome shotgun (WGS) entry which is preliminary data.</text>
</comment>
<accession>A0A5M8PKV1</accession>
<gene>
    <name evidence="1" type="ORF">FRX48_06671</name>
</gene>
<dbReference type="Proteomes" id="UP000324767">
    <property type="component" value="Unassembled WGS sequence"/>
</dbReference>
<proteinExistence type="predicted"/>
<dbReference type="AlphaFoldDB" id="A0A5M8PKV1"/>
<reference evidence="1 2" key="1">
    <citation type="submission" date="2019-09" db="EMBL/GenBank/DDBJ databases">
        <title>The hologenome of the rock-dwelling lichen Lasallia pustulata.</title>
        <authorList>
            <person name="Greshake Tzovaras B."/>
            <person name="Segers F."/>
            <person name="Bicker A."/>
            <person name="Dal Grande F."/>
            <person name="Otte J."/>
            <person name="Hankeln T."/>
            <person name="Schmitt I."/>
            <person name="Ebersberger I."/>
        </authorList>
    </citation>
    <scope>NUCLEOTIDE SEQUENCE [LARGE SCALE GENOMIC DNA]</scope>
    <source>
        <strain evidence="1">A1-1</strain>
    </source>
</reference>
<name>A0A5M8PKV1_9LECA</name>
<dbReference type="EMBL" id="VXIT01000010">
    <property type="protein sequence ID" value="KAA6410057.1"/>
    <property type="molecule type" value="Genomic_DNA"/>
</dbReference>
<evidence type="ECO:0000313" key="2">
    <source>
        <dbReference type="Proteomes" id="UP000324767"/>
    </source>
</evidence>
<sequence length="298" mass="32536">MEQAGTFEFYGVDDNQALYSFIAAQCTPTATQESVIDSPSTLELTCRYCYLQSLIEHSKLKPEVTEELRSFRRAAVRDESEEGCMHDGESYKVLGQAFGKVREISTSYKIGVLEQHNELLRKVHSTCFELPSYAEVKKAEARSAEIKGAEASSVTAQVSSAEASSARTLSISEWCCFEVEKDRFGRNEVAHPLIEPREVKGVKPGTRVSKAGRTTGRTEGRVNGCIVQIWSGPDYGVTIEIGVVGEVAGEDFGRPGDSGSLVTMEGSDYELYGVGVLPGLGEGYYQMVAIVTPQWAIS</sequence>
<evidence type="ECO:0000313" key="1">
    <source>
        <dbReference type="EMBL" id="KAA6410057.1"/>
    </source>
</evidence>